<dbReference type="EnsemblPlants" id="AVESA.00010b.r2.5DG0973280.1">
    <property type="protein sequence ID" value="AVESA.00010b.r2.5DG0973280.1.CDS"/>
    <property type="gene ID" value="AVESA.00010b.r2.5DG0973280"/>
</dbReference>
<accession>A0ACD5YB81</accession>
<organism evidence="1 2">
    <name type="scientific">Avena sativa</name>
    <name type="common">Oat</name>
    <dbReference type="NCBI Taxonomy" id="4498"/>
    <lineage>
        <taxon>Eukaryota</taxon>
        <taxon>Viridiplantae</taxon>
        <taxon>Streptophyta</taxon>
        <taxon>Embryophyta</taxon>
        <taxon>Tracheophyta</taxon>
        <taxon>Spermatophyta</taxon>
        <taxon>Magnoliopsida</taxon>
        <taxon>Liliopsida</taxon>
        <taxon>Poales</taxon>
        <taxon>Poaceae</taxon>
        <taxon>BOP clade</taxon>
        <taxon>Pooideae</taxon>
        <taxon>Poodae</taxon>
        <taxon>Poeae</taxon>
        <taxon>Poeae Chloroplast Group 1 (Aveneae type)</taxon>
        <taxon>Aveninae</taxon>
        <taxon>Avena</taxon>
    </lineage>
</organism>
<name>A0ACD5YB81_AVESA</name>
<proteinExistence type="predicted"/>
<reference evidence="1" key="2">
    <citation type="submission" date="2025-09" db="UniProtKB">
        <authorList>
            <consortium name="EnsemblPlants"/>
        </authorList>
    </citation>
    <scope>IDENTIFICATION</scope>
</reference>
<reference evidence="1" key="1">
    <citation type="submission" date="2021-05" db="EMBL/GenBank/DDBJ databases">
        <authorList>
            <person name="Scholz U."/>
            <person name="Mascher M."/>
            <person name="Fiebig A."/>
        </authorList>
    </citation>
    <scope>NUCLEOTIDE SEQUENCE [LARGE SCALE GENOMIC DNA]</scope>
</reference>
<evidence type="ECO:0000313" key="2">
    <source>
        <dbReference type="Proteomes" id="UP001732700"/>
    </source>
</evidence>
<protein>
    <submittedName>
        <fullName evidence="1">Uncharacterized protein</fullName>
    </submittedName>
</protein>
<dbReference type="Proteomes" id="UP001732700">
    <property type="component" value="Chromosome 5D"/>
</dbReference>
<sequence length="969" mass="107462">MWCDFSGVRCEDEGVSLGGQVVLKHFSILGINAAKQCGIDEDVSHMIMAGWMKWRQASGILCDKKVPQKLKGKFYRTAIRPAMLYGAECWPTKRQHIQEMSVAEMRMLRWMCGHTRKDRIRNEVIRERVGVVPIEEKLVQHRLRWFGYVQRRPPEAPVYSGMLRGFENAKRGRGRPKLTWEEAVKRDMKDWNVPRDLVFDRAAWKSAIHVLHNMAITESFLDGCPDPKKLIEILGNVKKRSDELACSSSEQADSANGVGNNTSEPRGSGIAPLISAAHSATAYGDEFDTTIITFNTALILYHLHDYETALSALEPLYRNIEPIDETTALHVCFLLLDITLALQDASKAADIIQYLERSFGVANTVNHNEITSTVQQQSAQLKPPARSSTPPDSDSNTGAAGSEILSVGSFSDDTLEFESFYSTLDGGNHLGRPILNEFPRPSADLAATAADLKVRLQIYKVRLLLLTRNLKVAKRELKVLMNMARGRDSSTELLLKSQLEYARGNYRKAVKLLSTPNNRTEPVMLAMFYNNLGCILHQQRSYHTSILCFSKALKYSLALRSEKPLKLSALSQDKSCLVSYNCGIQHLMCGKPLLAARCFREALPLLHHRPLFWLRFAECSLLALEKGLLTARGAASCNDEIEIHVVGSGKWRHLVINPVKSASHYSDSGGSDEHGNLISLRFARQCLLNAQLLMDASEQKKILIASDAEDCNQGAQCQKSSGQKNTINVESKVPSGPTTNANGEQKGATSLNATTQSSLAMYDDICRKENLKIRQAILGDLAFIELCLENPLKALSTAKSLMQLPECSRMYLFLGHVYAAEALCALNRPKEAAEQLTVYLGDGNDIELPYSVENHEKAPVEKDSDGEDTVTPAVTKLTSEETQHSVSLKPEEACGVVYVDLGMTAAVQGELEQASYMVSRGFALLPNNPRALLASVYVDLLQGKAQEAIGKLKRCRNVRFRTNSVATSR</sequence>
<keyword evidence="2" id="KW-1185">Reference proteome</keyword>
<evidence type="ECO:0000313" key="1">
    <source>
        <dbReference type="EnsemblPlants" id="AVESA.00010b.r2.5DG0973280.1.CDS"/>
    </source>
</evidence>